<dbReference type="PANTHER" id="PTHR11730:SF6">
    <property type="entry name" value="AMMONIUM TRANSPORTER"/>
    <property type="match status" value="1"/>
</dbReference>
<dbReference type="Pfam" id="PF00909">
    <property type="entry name" value="Ammonium_transp"/>
    <property type="match status" value="1"/>
</dbReference>
<gene>
    <name evidence="10" type="ORF">MSP1404_LOCUS2936</name>
    <name evidence="11" type="ORF">MSP1404_LOCUS2937</name>
</gene>
<dbReference type="InterPro" id="IPR001905">
    <property type="entry name" value="Ammonium_transpt"/>
</dbReference>
<feature type="domain" description="Ammonium transporter AmtB-like" evidence="9">
    <location>
        <begin position="41"/>
        <end position="459"/>
    </location>
</feature>
<reference evidence="10" key="1">
    <citation type="submission" date="2021-01" db="EMBL/GenBank/DDBJ databases">
        <authorList>
            <person name="Corre E."/>
            <person name="Pelletier E."/>
            <person name="Niang G."/>
            <person name="Scheremetjew M."/>
            <person name="Finn R."/>
            <person name="Kale V."/>
            <person name="Holt S."/>
            <person name="Cochrane G."/>
            <person name="Meng A."/>
            <person name="Brown T."/>
            <person name="Cohen L."/>
        </authorList>
    </citation>
    <scope>NUCLEOTIDE SEQUENCE</scope>
    <source>
        <strain evidence="10">CCMP494</strain>
    </source>
</reference>
<proteinExistence type="inferred from homology"/>
<feature type="transmembrane region" description="Helical" evidence="8">
    <location>
        <begin position="195"/>
        <end position="220"/>
    </location>
</feature>
<dbReference type="InterPro" id="IPR018047">
    <property type="entry name" value="Ammonium_transpt_CS"/>
</dbReference>
<dbReference type="EMBL" id="HBEV01003898">
    <property type="protein sequence ID" value="CAD8581095.1"/>
    <property type="molecule type" value="Transcribed_RNA"/>
</dbReference>
<keyword evidence="6 8" id="KW-0472">Membrane</keyword>
<evidence type="ECO:0000256" key="7">
    <source>
        <dbReference type="ARBA" id="ARBA00023177"/>
    </source>
</evidence>
<comment type="subcellular location">
    <subcellularLocation>
        <location evidence="8">Cell membrane</location>
        <topology evidence="8">Multi-pass membrane protein</topology>
    </subcellularLocation>
    <subcellularLocation>
        <location evidence="1">Membrane</location>
        <topology evidence="1">Multi-pass membrane protein</topology>
    </subcellularLocation>
</comment>
<feature type="transmembrane region" description="Helical" evidence="8">
    <location>
        <begin position="304"/>
        <end position="321"/>
    </location>
</feature>
<comment type="similarity">
    <text evidence="2 8">Belongs to the ammonia transporter channel (TC 1.A.11.2) family.</text>
</comment>
<evidence type="ECO:0000256" key="5">
    <source>
        <dbReference type="ARBA" id="ARBA00022989"/>
    </source>
</evidence>
<dbReference type="AlphaFoldDB" id="A0A6U2BIY7"/>
<sequence length="473" mass="50286">MSFDISQLDTTDRAMYDAINAVVEGTKEDVARMESNLDVLWLLFGAYLVFFMQCGFALLEAGSVRAKNTKNILLKNVLDACLGGLIWWTIGFPIALGDVGGQTEANHGKPFFLDRLQGRSSSTYYAMWLFQWAFAATSATIVSGAVAERCAFSAYLSYTFALTGFIYPTVVYWGWGNFGFLSAYTAEKPYLGGNGLIDFAGSGIVHMTGGGAALMGAIFLGPRTGRFAPRTGEVQDMPGHSTVLAALGTFILWFGWYGFNPVSTLAFSHMQHAARAAVATTLSACSAGVTTLAIHVLGKNTPDVSPALNGILAGLVSIAGPCAVVDAWASVIIGFIGAFVYFVSSRLLLRLKIDDPLDASPVHLFCGIWGVLASGLFANKEFTNSVYGTDYGEDAYGFLMGANGTQLGVQAVGVLVIGSWTFVSSGVVFFTLKATKLLRVSAEDEDAGLDSSHHGGDAYNFASGKPNRTLIVS</sequence>
<keyword evidence="3 8" id="KW-0813">Transport</keyword>
<feature type="transmembrane region" description="Helical" evidence="8">
    <location>
        <begin position="279"/>
        <end position="297"/>
    </location>
</feature>
<keyword evidence="5 8" id="KW-1133">Transmembrane helix</keyword>
<feature type="transmembrane region" description="Helical" evidence="8">
    <location>
        <begin position="39"/>
        <end position="60"/>
    </location>
</feature>
<dbReference type="FunFam" id="1.10.3430.10:FF:000008">
    <property type="entry name" value="Ammonium transporter"/>
    <property type="match status" value="1"/>
</dbReference>
<keyword evidence="7 8" id="KW-0924">Ammonia transport</keyword>
<dbReference type="PROSITE" id="PS01219">
    <property type="entry name" value="AMMONIUM_TRANSP"/>
    <property type="match status" value="1"/>
</dbReference>
<evidence type="ECO:0000256" key="3">
    <source>
        <dbReference type="ARBA" id="ARBA00022448"/>
    </source>
</evidence>
<evidence type="ECO:0000256" key="6">
    <source>
        <dbReference type="ARBA" id="ARBA00023136"/>
    </source>
</evidence>
<evidence type="ECO:0000256" key="2">
    <source>
        <dbReference type="ARBA" id="ARBA00005887"/>
    </source>
</evidence>
<dbReference type="InterPro" id="IPR029020">
    <property type="entry name" value="Ammonium/urea_transptr"/>
</dbReference>
<accession>A0A6U2BIY7</accession>
<evidence type="ECO:0000313" key="10">
    <source>
        <dbReference type="EMBL" id="CAD8581095.1"/>
    </source>
</evidence>
<dbReference type="EMBL" id="HBEV01003899">
    <property type="protein sequence ID" value="CAD8581097.1"/>
    <property type="molecule type" value="Transcribed_RNA"/>
</dbReference>
<feature type="transmembrane region" description="Helical" evidence="8">
    <location>
        <begin position="327"/>
        <end position="349"/>
    </location>
</feature>
<dbReference type="SUPFAM" id="SSF111352">
    <property type="entry name" value="Ammonium transporter"/>
    <property type="match status" value="1"/>
</dbReference>
<dbReference type="GO" id="GO:0005886">
    <property type="term" value="C:plasma membrane"/>
    <property type="evidence" value="ECO:0007669"/>
    <property type="project" value="UniProtKB-SubCell"/>
</dbReference>
<evidence type="ECO:0000256" key="1">
    <source>
        <dbReference type="ARBA" id="ARBA00004141"/>
    </source>
</evidence>
<feature type="transmembrane region" description="Helical" evidence="8">
    <location>
        <begin position="154"/>
        <end position="175"/>
    </location>
</feature>
<organism evidence="10">
    <name type="scientific">Micromonas pusilla</name>
    <name type="common">Picoplanktonic green alga</name>
    <name type="synonym">Chromulina pusilla</name>
    <dbReference type="NCBI Taxonomy" id="38833"/>
    <lineage>
        <taxon>Eukaryota</taxon>
        <taxon>Viridiplantae</taxon>
        <taxon>Chlorophyta</taxon>
        <taxon>Mamiellophyceae</taxon>
        <taxon>Mamiellales</taxon>
        <taxon>Mamiellaceae</taxon>
        <taxon>Micromonas</taxon>
    </lineage>
</organism>
<feature type="transmembrane region" description="Helical" evidence="8">
    <location>
        <begin position="361"/>
        <end position="378"/>
    </location>
</feature>
<dbReference type="InterPro" id="IPR024041">
    <property type="entry name" value="NH4_transpt_AmtB-like_dom"/>
</dbReference>
<dbReference type="Gene3D" id="1.10.3430.10">
    <property type="entry name" value="Ammonium transporter AmtB like domains"/>
    <property type="match status" value="1"/>
</dbReference>
<dbReference type="PANTHER" id="PTHR11730">
    <property type="entry name" value="AMMONIUM TRANSPORTER"/>
    <property type="match status" value="1"/>
</dbReference>
<feature type="transmembrane region" description="Helical" evidence="8">
    <location>
        <begin position="125"/>
        <end position="147"/>
    </location>
</feature>
<dbReference type="NCBIfam" id="TIGR00836">
    <property type="entry name" value="amt"/>
    <property type="match status" value="1"/>
</dbReference>
<name>A0A6U2BIY7_MICPS</name>
<evidence type="ECO:0000259" key="9">
    <source>
        <dbReference type="Pfam" id="PF00909"/>
    </source>
</evidence>
<dbReference type="GO" id="GO:0097272">
    <property type="term" value="P:ammonium homeostasis"/>
    <property type="evidence" value="ECO:0007669"/>
    <property type="project" value="TreeGrafter"/>
</dbReference>
<evidence type="ECO:0000313" key="11">
    <source>
        <dbReference type="EMBL" id="CAD8581097.1"/>
    </source>
</evidence>
<protein>
    <recommendedName>
        <fullName evidence="8">Ammonium transporter</fullName>
    </recommendedName>
</protein>
<keyword evidence="4 8" id="KW-0812">Transmembrane</keyword>
<feature type="transmembrane region" description="Helical" evidence="8">
    <location>
        <begin position="241"/>
        <end position="259"/>
    </location>
</feature>
<evidence type="ECO:0000256" key="8">
    <source>
        <dbReference type="RuleBase" id="RU362002"/>
    </source>
</evidence>
<evidence type="ECO:0000256" key="4">
    <source>
        <dbReference type="ARBA" id="ARBA00022692"/>
    </source>
</evidence>
<dbReference type="GO" id="GO:0008519">
    <property type="term" value="F:ammonium channel activity"/>
    <property type="evidence" value="ECO:0007669"/>
    <property type="project" value="InterPro"/>
</dbReference>
<feature type="transmembrane region" description="Helical" evidence="8">
    <location>
        <begin position="407"/>
        <end position="432"/>
    </location>
</feature>
<feature type="transmembrane region" description="Helical" evidence="8">
    <location>
        <begin position="72"/>
        <end position="90"/>
    </location>
</feature>